<proteinExistence type="predicted"/>
<organism evidence="1 2">
    <name type="scientific">Stenomitos frigidus AS-A4</name>
    <dbReference type="NCBI Taxonomy" id="2933935"/>
    <lineage>
        <taxon>Bacteria</taxon>
        <taxon>Bacillati</taxon>
        <taxon>Cyanobacteriota</taxon>
        <taxon>Cyanophyceae</taxon>
        <taxon>Leptolyngbyales</taxon>
        <taxon>Leptolyngbyaceae</taxon>
        <taxon>Stenomitos</taxon>
    </lineage>
</organism>
<name>A0ABV0KJJ5_9CYAN</name>
<gene>
    <name evidence="1" type="ORF">NDI38_13105</name>
</gene>
<keyword evidence="2" id="KW-1185">Reference proteome</keyword>
<comment type="caution">
    <text evidence="1">The sequence shown here is derived from an EMBL/GenBank/DDBJ whole genome shotgun (WGS) entry which is preliminary data.</text>
</comment>
<evidence type="ECO:0000313" key="1">
    <source>
        <dbReference type="EMBL" id="MEP1059379.1"/>
    </source>
</evidence>
<evidence type="ECO:0000313" key="2">
    <source>
        <dbReference type="Proteomes" id="UP001476950"/>
    </source>
</evidence>
<reference evidence="1 2" key="1">
    <citation type="submission" date="2022-04" db="EMBL/GenBank/DDBJ databases">
        <title>Positive selection, recombination, and allopatry shape intraspecific diversity of widespread and dominant cyanobacteria.</title>
        <authorList>
            <person name="Wei J."/>
            <person name="Shu W."/>
            <person name="Hu C."/>
        </authorList>
    </citation>
    <scope>NUCLEOTIDE SEQUENCE [LARGE SCALE GENOMIC DNA]</scope>
    <source>
        <strain evidence="1 2">AS-A4</strain>
    </source>
</reference>
<protein>
    <submittedName>
        <fullName evidence="1">Uncharacterized protein</fullName>
    </submittedName>
</protein>
<dbReference type="Proteomes" id="UP001476950">
    <property type="component" value="Unassembled WGS sequence"/>
</dbReference>
<sequence>MNNLNLSNGVSATHSTSSIALGMVQVEQKPPTVAPPNDPLITLFSTAERSPRLLSQATVCFRKLHPVLSI</sequence>
<accession>A0ABV0KJJ5</accession>
<dbReference type="EMBL" id="JAMPLM010000010">
    <property type="protein sequence ID" value="MEP1059379.1"/>
    <property type="molecule type" value="Genomic_DNA"/>
</dbReference>